<sequence length="533" mass="60719">MVADHKISRQKGGPYRPPKDGRCIINTLPTELLAHIFALGPDWNEYDEESEEDWEEDEPDFVILVSHVCRHWREVAINTPALWTSIDFSEGHPYARSAVYLERSENAPLDLCIDFTEDGLDEEGEQAIKNMCDMQRILQLILPHVHHWRSLDVSVSDYHLMHDALLGMSRCPVAPSLEILQLYHYEDDDNPEAFSPAHLKEQPFVLFNGNVPRLTKVALWGVHLNWSRSLFLCGLVDLELAYHAKDVRPSFKDFARILRDSPELSKLSLCQSGPAGGPVDWLASILDQPPDVLAYDEMRTSPEPSATTTIMLSSLKELVLAFLETDYSIELLKRLAMPNLSSLALEFDEIDSSEFLRAITRPSSLTGKSILSGLQALKLSGMECEDSQVIRDVYAAMPNLNLLNLNFDFISMRWYHELADQWDAAADSNQTPFLPRLQAFSATGLAGPDLRALVEFRKALGLPIKQLYVNEEDQLDEEDEHWFIQNVQEFEYFEGSDEEEMEEEEIIDVGIEGEDFEDEFGHEDAEDLWNDVD</sequence>
<dbReference type="Pfam" id="PF12937">
    <property type="entry name" value="F-box-like"/>
    <property type="match status" value="1"/>
</dbReference>
<evidence type="ECO:0000313" key="4">
    <source>
        <dbReference type="Proteomes" id="UP000076871"/>
    </source>
</evidence>
<protein>
    <recommendedName>
        <fullName evidence="2">F-box domain-containing protein</fullName>
    </recommendedName>
</protein>
<accession>A0A165HQ08</accession>
<dbReference type="InParanoid" id="A0A165HQ08"/>
<dbReference type="GeneID" id="63818443"/>
<name>A0A165HQ08_9APHY</name>
<dbReference type="AlphaFoldDB" id="A0A165HQ08"/>
<dbReference type="EMBL" id="KV427606">
    <property type="protein sequence ID" value="KZT12031.1"/>
    <property type="molecule type" value="Genomic_DNA"/>
</dbReference>
<dbReference type="Gene3D" id="3.80.10.10">
    <property type="entry name" value="Ribonuclease Inhibitor"/>
    <property type="match status" value="1"/>
</dbReference>
<evidence type="ECO:0000259" key="2">
    <source>
        <dbReference type="Pfam" id="PF12937"/>
    </source>
</evidence>
<feature type="region of interest" description="Disordered" evidence="1">
    <location>
        <begin position="1"/>
        <end position="21"/>
    </location>
</feature>
<feature type="domain" description="F-box" evidence="2">
    <location>
        <begin position="25"/>
        <end position="88"/>
    </location>
</feature>
<dbReference type="Gene3D" id="1.20.1280.50">
    <property type="match status" value="1"/>
</dbReference>
<proteinExistence type="predicted"/>
<dbReference type="SUPFAM" id="SSF52047">
    <property type="entry name" value="RNI-like"/>
    <property type="match status" value="1"/>
</dbReference>
<evidence type="ECO:0000256" key="1">
    <source>
        <dbReference type="SAM" id="MobiDB-lite"/>
    </source>
</evidence>
<dbReference type="SUPFAM" id="SSF81383">
    <property type="entry name" value="F-box domain"/>
    <property type="match status" value="1"/>
</dbReference>
<reference evidence="3 4" key="1">
    <citation type="journal article" date="2016" name="Mol. Biol. Evol.">
        <title>Comparative Genomics of Early-Diverging Mushroom-Forming Fungi Provides Insights into the Origins of Lignocellulose Decay Capabilities.</title>
        <authorList>
            <person name="Nagy L.G."/>
            <person name="Riley R."/>
            <person name="Tritt A."/>
            <person name="Adam C."/>
            <person name="Daum C."/>
            <person name="Floudas D."/>
            <person name="Sun H."/>
            <person name="Yadav J.S."/>
            <person name="Pangilinan J."/>
            <person name="Larsson K.H."/>
            <person name="Matsuura K."/>
            <person name="Barry K."/>
            <person name="Labutti K."/>
            <person name="Kuo R."/>
            <person name="Ohm R.A."/>
            <person name="Bhattacharya S.S."/>
            <person name="Shirouzu T."/>
            <person name="Yoshinaga Y."/>
            <person name="Martin F.M."/>
            <person name="Grigoriev I.V."/>
            <person name="Hibbett D.S."/>
        </authorList>
    </citation>
    <scope>NUCLEOTIDE SEQUENCE [LARGE SCALE GENOMIC DNA]</scope>
    <source>
        <strain evidence="3 4">93-53</strain>
    </source>
</reference>
<dbReference type="OrthoDB" id="3341212at2759"/>
<gene>
    <name evidence="3" type="ORF">LAESUDRAFT_163766</name>
</gene>
<dbReference type="STRING" id="1314785.A0A165HQ08"/>
<organism evidence="3 4">
    <name type="scientific">Laetiporus sulphureus 93-53</name>
    <dbReference type="NCBI Taxonomy" id="1314785"/>
    <lineage>
        <taxon>Eukaryota</taxon>
        <taxon>Fungi</taxon>
        <taxon>Dikarya</taxon>
        <taxon>Basidiomycota</taxon>
        <taxon>Agaricomycotina</taxon>
        <taxon>Agaricomycetes</taxon>
        <taxon>Polyporales</taxon>
        <taxon>Laetiporus</taxon>
    </lineage>
</organism>
<dbReference type="InterPro" id="IPR001810">
    <property type="entry name" value="F-box_dom"/>
</dbReference>
<dbReference type="Proteomes" id="UP000076871">
    <property type="component" value="Unassembled WGS sequence"/>
</dbReference>
<keyword evidence="4" id="KW-1185">Reference proteome</keyword>
<dbReference type="RefSeq" id="XP_040769679.1">
    <property type="nucleotide sequence ID" value="XM_040901411.1"/>
</dbReference>
<evidence type="ECO:0000313" key="3">
    <source>
        <dbReference type="EMBL" id="KZT12031.1"/>
    </source>
</evidence>
<dbReference type="InterPro" id="IPR032675">
    <property type="entry name" value="LRR_dom_sf"/>
</dbReference>
<dbReference type="InterPro" id="IPR036047">
    <property type="entry name" value="F-box-like_dom_sf"/>
</dbReference>